<comment type="caution">
    <text evidence="3">The sequence shown here is derived from an EMBL/GenBank/DDBJ whole genome shotgun (WGS) entry which is preliminary data.</text>
</comment>
<keyword evidence="4" id="KW-1185">Reference proteome</keyword>
<reference evidence="3" key="1">
    <citation type="journal article" date="2020" name="Stud. Mycol.">
        <title>101 Dothideomycetes genomes: a test case for predicting lifestyles and emergence of pathogens.</title>
        <authorList>
            <person name="Haridas S."/>
            <person name="Albert R."/>
            <person name="Binder M."/>
            <person name="Bloem J."/>
            <person name="Labutti K."/>
            <person name="Salamov A."/>
            <person name="Andreopoulos B."/>
            <person name="Baker S."/>
            <person name="Barry K."/>
            <person name="Bills G."/>
            <person name="Bluhm B."/>
            <person name="Cannon C."/>
            <person name="Castanera R."/>
            <person name="Culley D."/>
            <person name="Daum C."/>
            <person name="Ezra D."/>
            <person name="Gonzalez J."/>
            <person name="Henrissat B."/>
            <person name="Kuo A."/>
            <person name="Liang C."/>
            <person name="Lipzen A."/>
            <person name="Lutzoni F."/>
            <person name="Magnuson J."/>
            <person name="Mondo S."/>
            <person name="Nolan M."/>
            <person name="Ohm R."/>
            <person name="Pangilinan J."/>
            <person name="Park H.-J."/>
            <person name="Ramirez L."/>
            <person name="Alfaro M."/>
            <person name="Sun H."/>
            <person name="Tritt A."/>
            <person name="Yoshinaga Y."/>
            <person name="Zwiers L.-H."/>
            <person name="Turgeon B."/>
            <person name="Goodwin S."/>
            <person name="Spatafora J."/>
            <person name="Crous P."/>
            <person name="Grigoriev I."/>
        </authorList>
    </citation>
    <scope>NUCLEOTIDE SEQUENCE</scope>
    <source>
        <strain evidence="3">CBS 130266</strain>
    </source>
</reference>
<keyword evidence="2" id="KW-0472">Membrane</keyword>
<evidence type="ECO:0000256" key="2">
    <source>
        <dbReference type="SAM" id="Phobius"/>
    </source>
</evidence>
<evidence type="ECO:0000256" key="1">
    <source>
        <dbReference type="SAM" id="Coils"/>
    </source>
</evidence>
<feature type="transmembrane region" description="Helical" evidence="2">
    <location>
        <begin position="12"/>
        <end position="34"/>
    </location>
</feature>
<dbReference type="Proteomes" id="UP000800235">
    <property type="component" value="Unassembled WGS sequence"/>
</dbReference>
<protein>
    <submittedName>
        <fullName evidence="3">Uncharacterized protein</fullName>
    </submittedName>
</protein>
<evidence type="ECO:0000313" key="4">
    <source>
        <dbReference type="Proteomes" id="UP000800235"/>
    </source>
</evidence>
<name>A0A9P4P063_9PEZI</name>
<accession>A0A9P4P063</accession>
<dbReference type="EMBL" id="MU007016">
    <property type="protein sequence ID" value="KAF2434448.1"/>
    <property type="molecule type" value="Genomic_DNA"/>
</dbReference>
<evidence type="ECO:0000313" key="3">
    <source>
        <dbReference type="EMBL" id="KAF2434448.1"/>
    </source>
</evidence>
<proteinExistence type="predicted"/>
<dbReference type="AlphaFoldDB" id="A0A9P4P063"/>
<organism evidence="3 4">
    <name type="scientific">Tothia fuscella</name>
    <dbReference type="NCBI Taxonomy" id="1048955"/>
    <lineage>
        <taxon>Eukaryota</taxon>
        <taxon>Fungi</taxon>
        <taxon>Dikarya</taxon>
        <taxon>Ascomycota</taxon>
        <taxon>Pezizomycotina</taxon>
        <taxon>Dothideomycetes</taxon>
        <taxon>Pleosporomycetidae</taxon>
        <taxon>Venturiales</taxon>
        <taxon>Cylindrosympodiaceae</taxon>
        <taxon>Tothia</taxon>
    </lineage>
</organism>
<keyword evidence="2" id="KW-0812">Transmembrane</keyword>
<feature type="coiled-coil region" evidence="1">
    <location>
        <begin position="31"/>
        <end position="76"/>
    </location>
</feature>
<keyword evidence="1" id="KW-0175">Coiled coil</keyword>
<gene>
    <name evidence="3" type="ORF">EJ08DRAFT_646425</name>
</gene>
<sequence>MLTRTNIRLMQFILGGTLPMVPILATNLYTFVALDNKAKDLKYEIKSLREDLRTSSEELKTELQTISLRVQTIENQFQPQNDLPCDSPACCSAWAEHFAQMERLQMEKAFRTPRV</sequence>
<keyword evidence="2" id="KW-1133">Transmembrane helix</keyword>